<comment type="caution">
    <text evidence="2">The sequence shown here is derived from an EMBL/GenBank/DDBJ whole genome shotgun (WGS) entry which is preliminary data.</text>
</comment>
<feature type="compositionally biased region" description="Basic and acidic residues" evidence="1">
    <location>
        <begin position="9"/>
        <end position="27"/>
    </location>
</feature>
<dbReference type="EMBL" id="SRLO01000595">
    <property type="protein sequence ID" value="TNN51093.1"/>
    <property type="molecule type" value="Genomic_DNA"/>
</dbReference>
<protein>
    <submittedName>
        <fullName evidence="2">Uncharacterized protein</fullName>
    </submittedName>
</protein>
<proteinExistence type="predicted"/>
<evidence type="ECO:0000313" key="3">
    <source>
        <dbReference type="Proteomes" id="UP000314294"/>
    </source>
</evidence>
<gene>
    <name evidence="2" type="ORF">EYF80_038729</name>
</gene>
<evidence type="ECO:0000313" key="2">
    <source>
        <dbReference type="EMBL" id="TNN51093.1"/>
    </source>
</evidence>
<feature type="compositionally biased region" description="Acidic residues" evidence="1">
    <location>
        <begin position="41"/>
        <end position="53"/>
    </location>
</feature>
<name>A0A4Z2GDW4_9TELE</name>
<organism evidence="2 3">
    <name type="scientific">Liparis tanakae</name>
    <name type="common">Tanaka's snailfish</name>
    <dbReference type="NCBI Taxonomy" id="230148"/>
    <lineage>
        <taxon>Eukaryota</taxon>
        <taxon>Metazoa</taxon>
        <taxon>Chordata</taxon>
        <taxon>Craniata</taxon>
        <taxon>Vertebrata</taxon>
        <taxon>Euteleostomi</taxon>
        <taxon>Actinopterygii</taxon>
        <taxon>Neopterygii</taxon>
        <taxon>Teleostei</taxon>
        <taxon>Neoteleostei</taxon>
        <taxon>Acanthomorphata</taxon>
        <taxon>Eupercaria</taxon>
        <taxon>Perciformes</taxon>
        <taxon>Cottioidei</taxon>
        <taxon>Cottales</taxon>
        <taxon>Liparidae</taxon>
        <taxon>Liparis</taxon>
    </lineage>
</organism>
<reference evidence="2 3" key="1">
    <citation type="submission" date="2019-03" db="EMBL/GenBank/DDBJ databases">
        <title>First draft genome of Liparis tanakae, snailfish: a comprehensive survey of snailfish specific genes.</title>
        <authorList>
            <person name="Kim W."/>
            <person name="Song I."/>
            <person name="Jeong J.-H."/>
            <person name="Kim D."/>
            <person name="Kim S."/>
            <person name="Ryu S."/>
            <person name="Song J.Y."/>
            <person name="Lee S.K."/>
        </authorList>
    </citation>
    <scope>NUCLEOTIDE SEQUENCE [LARGE SCALE GENOMIC DNA]</scope>
    <source>
        <tissue evidence="2">Muscle</tissue>
    </source>
</reference>
<feature type="compositionally biased region" description="Basic and acidic residues" evidence="1">
    <location>
        <begin position="72"/>
        <end position="81"/>
    </location>
</feature>
<evidence type="ECO:0000256" key="1">
    <source>
        <dbReference type="SAM" id="MobiDB-lite"/>
    </source>
</evidence>
<accession>A0A4Z2GDW4</accession>
<dbReference type="AlphaFoldDB" id="A0A4Z2GDW4"/>
<feature type="region of interest" description="Disordered" evidence="1">
    <location>
        <begin position="1"/>
        <end position="81"/>
    </location>
</feature>
<keyword evidence="3" id="KW-1185">Reference proteome</keyword>
<sequence length="81" mass="9158">MEQTSLKTELAKVKQPKSEIGHHEGQAQKRVRRGTTFGDTLNDEQNEPEDAEEHWDGKLVPQGDSHSQKSVQLDHLRDGNV</sequence>
<dbReference type="Proteomes" id="UP000314294">
    <property type="component" value="Unassembled WGS sequence"/>
</dbReference>